<comment type="caution">
    <text evidence="8">The sequence shown here is derived from an EMBL/GenBank/DDBJ whole genome shotgun (WGS) entry which is preliminary data.</text>
</comment>
<dbReference type="InterPro" id="IPR012919">
    <property type="entry name" value="SUN_dom"/>
</dbReference>
<dbReference type="GO" id="GO:0043495">
    <property type="term" value="F:protein-membrane adaptor activity"/>
    <property type="evidence" value="ECO:0007669"/>
    <property type="project" value="TreeGrafter"/>
</dbReference>
<keyword evidence="2" id="KW-0812">Transmembrane</keyword>
<dbReference type="PROSITE" id="PS51469">
    <property type="entry name" value="SUN"/>
    <property type="match status" value="1"/>
</dbReference>
<keyword evidence="4" id="KW-0175">Coiled coil</keyword>
<dbReference type="EMBL" id="JAPWDV010000003">
    <property type="protein sequence ID" value="KAJ6216284.1"/>
    <property type="molecule type" value="Genomic_DNA"/>
</dbReference>
<evidence type="ECO:0000313" key="8">
    <source>
        <dbReference type="EMBL" id="KAJ6216284.1"/>
    </source>
</evidence>
<name>A0A9Q0LZH0_BLOTA</name>
<dbReference type="Pfam" id="PF07738">
    <property type="entry name" value="Sad1_UNC"/>
    <property type="match status" value="1"/>
</dbReference>
<sequence>MEYERNHHLSRNRSLINNNPNLMILDAKYSDSQLIVSNVNTHVSTTIQQVKSTETNSQQQNNKDSVKDLNQNNLFANLNQSTFNPTLLKSKSDSKLNSKSIHPGHIKSQSKIHQSYVKDLHKTDYTYAHSFSYSSLVPRCERYCWPIPNMSRQSVSVLSQKEVIHSSNQMAQSNLKRATPVKTFSSPRSKFNHGPKTSTPKYSSNLTRSVAANLRNTYAYSDDDDDEEHNMPLNSNTRSRFDARKDSNINYCKSLFSEDDEDEEVNIIKRIINRTIVTTRHYLTRTKTEEFADSIGTNRDSNFIKRRYSPYGPRNDRSSCLPWPVLFAIPILLSGLAYYCYNGNNLNNLMEDISQTTTNLAHFIDRSRSSNPSFVSNDANDLSQFNFELQSLKKEIELMKLNRQDDPTKHGTISADLDQILERISTLELQITKCCRRSNLMAATSTNLTEVMESKMNTIIEERLHKFQNQYEKQLELELERQKSNLIDLIQREVVQHQSIESNNDQHVQGNNSIKVEEMIRLAIAKYDADKTGETDYALESSGGYVVSTRCSETYELNYASYKVFGLTLWRSRNSPRVVIQSGVVPGECWCFRGSEGRIAIHLSTRIEPTAFSYEHIPRSLARDGHIDSAPNSFAIYGLKSADDIEPNMLGEYQYQIEEPHQPLQRFPVQNENTAKHTFKYIEMVVKSNHGFPAYTCLYRFRVHGKPVFDADLYA</sequence>
<keyword evidence="5" id="KW-0472">Membrane</keyword>
<evidence type="ECO:0000256" key="3">
    <source>
        <dbReference type="ARBA" id="ARBA00022989"/>
    </source>
</evidence>
<evidence type="ECO:0000256" key="2">
    <source>
        <dbReference type="ARBA" id="ARBA00022692"/>
    </source>
</evidence>
<organism evidence="8 9">
    <name type="scientific">Blomia tropicalis</name>
    <name type="common">Mite</name>
    <dbReference type="NCBI Taxonomy" id="40697"/>
    <lineage>
        <taxon>Eukaryota</taxon>
        <taxon>Metazoa</taxon>
        <taxon>Ecdysozoa</taxon>
        <taxon>Arthropoda</taxon>
        <taxon>Chelicerata</taxon>
        <taxon>Arachnida</taxon>
        <taxon>Acari</taxon>
        <taxon>Acariformes</taxon>
        <taxon>Sarcoptiformes</taxon>
        <taxon>Astigmata</taxon>
        <taxon>Glycyphagoidea</taxon>
        <taxon>Echimyopodidae</taxon>
        <taxon>Blomia</taxon>
    </lineage>
</organism>
<keyword evidence="3" id="KW-1133">Transmembrane helix</keyword>
<dbReference type="InterPro" id="IPR045119">
    <property type="entry name" value="SUN1-5"/>
</dbReference>
<feature type="region of interest" description="Disordered" evidence="6">
    <location>
        <begin position="169"/>
        <end position="203"/>
    </location>
</feature>
<dbReference type="PANTHER" id="PTHR12911">
    <property type="entry name" value="SAD1/UNC-84-LIKE PROTEIN-RELATED"/>
    <property type="match status" value="1"/>
</dbReference>
<dbReference type="Proteomes" id="UP001142055">
    <property type="component" value="Chromosome 3"/>
</dbReference>
<evidence type="ECO:0000256" key="4">
    <source>
        <dbReference type="ARBA" id="ARBA00023054"/>
    </source>
</evidence>
<feature type="region of interest" description="Disordered" evidence="6">
    <location>
        <begin position="89"/>
        <end position="110"/>
    </location>
</feature>
<gene>
    <name evidence="8" type="ORF">RDWZM_007441</name>
</gene>
<accession>A0A9Q0LZH0</accession>
<comment type="subcellular location">
    <subcellularLocation>
        <location evidence="1">Membrane</location>
    </subcellularLocation>
</comment>
<evidence type="ECO:0000259" key="7">
    <source>
        <dbReference type="PROSITE" id="PS51469"/>
    </source>
</evidence>
<evidence type="ECO:0000313" key="9">
    <source>
        <dbReference type="Proteomes" id="UP001142055"/>
    </source>
</evidence>
<proteinExistence type="predicted"/>
<evidence type="ECO:0000256" key="5">
    <source>
        <dbReference type="ARBA" id="ARBA00023136"/>
    </source>
</evidence>
<evidence type="ECO:0000256" key="6">
    <source>
        <dbReference type="SAM" id="MobiDB-lite"/>
    </source>
</evidence>
<feature type="region of interest" description="Disordered" evidence="6">
    <location>
        <begin position="220"/>
        <end position="239"/>
    </location>
</feature>
<keyword evidence="9" id="KW-1185">Reference proteome</keyword>
<protein>
    <recommendedName>
        <fullName evidence="7">SUN domain-containing protein</fullName>
    </recommendedName>
</protein>
<reference evidence="8" key="1">
    <citation type="submission" date="2022-12" db="EMBL/GenBank/DDBJ databases">
        <title>Genome assemblies of Blomia tropicalis.</title>
        <authorList>
            <person name="Cui Y."/>
        </authorList>
    </citation>
    <scope>NUCLEOTIDE SEQUENCE</scope>
    <source>
        <tissue evidence="8">Adult mites</tissue>
    </source>
</reference>
<dbReference type="Gene3D" id="2.60.120.260">
    <property type="entry name" value="Galactose-binding domain-like"/>
    <property type="match status" value="1"/>
</dbReference>
<dbReference type="FunFam" id="2.60.120.260:FF:000009">
    <property type="entry name" value="SUN domain-containing protein 1 isoform X1"/>
    <property type="match status" value="1"/>
</dbReference>
<dbReference type="OrthoDB" id="342281at2759"/>
<dbReference type="PANTHER" id="PTHR12911:SF8">
    <property type="entry name" value="KLAROID PROTEIN-RELATED"/>
    <property type="match status" value="1"/>
</dbReference>
<dbReference type="AlphaFoldDB" id="A0A9Q0LZH0"/>
<feature type="domain" description="SUN" evidence="7">
    <location>
        <begin position="543"/>
        <end position="708"/>
    </location>
</feature>
<evidence type="ECO:0000256" key="1">
    <source>
        <dbReference type="ARBA" id="ARBA00004370"/>
    </source>
</evidence>
<dbReference type="GO" id="GO:0034993">
    <property type="term" value="C:meiotic nuclear membrane microtubule tethering complex"/>
    <property type="evidence" value="ECO:0007669"/>
    <property type="project" value="TreeGrafter"/>
</dbReference>